<feature type="region of interest" description="Disordered" evidence="7">
    <location>
        <begin position="299"/>
        <end position="344"/>
    </location>
</feature>
<dbReference type="InterPro" id="IPR050568">
    <property type="entry name" value="Transcr_DNA_Rep_Reg"/>
</dbReference>
<evidence type="ECO:0000256" key="4">
    <source>
        <dbReference type="ARBA" id="ARBA00065307"/>
    </source>
</evidence>
<sequence>MADTDDATYAPQSPDLTAADQFEPHPQHREYRGSIPHISPFTPTSDLKSPFGFPPQLLTPSAHRSYPQPGQPQPQPQAQSPRQYPPLDSQQASQAHTLHSSPQPLSYYNQHFAPTSQSPSHPPPQPFNPYFANATAPQHAPYGAPIPAPHRQGHPPQHPHSSEVKLQESHSAHQDSSGAAMPAAVRGGKKAKKEEEDAGGAEYENNAPGVKEGIEVRTKFPVARIKRIMQADEDVGKVAQVTPVAVSKALELFMISLVTKAAAQARSRGSKRVLATHLKQAVLEDDQFDYLQEIVSKVVEAPSKTADKHEDSDDAMDGGSIAPAKKKRATGGGKKRRKNSDDDS</sequence>
<keyword evidence="2" id="KW-0539">Nucleus</keyword>
<feature type="compositionally biased region" description="Low complexity" evidence="7">
    <location>
        <begin position="76"/>
        <end position="86"/>
    </location>
</feature>
<dbReference type="GO" id="GO:0017054">
    <property type="term" value="C:negative cofactor 2 complex"/>
    <property type="evidence" value="ECO:0007669"/>
    <property type="project" value="TreeGrafter"/>
</dbReference>
<dbReference type="Gene3D" id="1.10.20.10">
    <property type="entry name" value="Histone, subunit A"/>
    <property type="match status" value="1"/>
</dbReference>
<keyword evidence="10" id="KW-1185">Reference proteome</keyword>
<evidence type="ECO:0000313" key="10">
    <source>
        <dbReference type="Proteomes" id="UP000053259"/>
    </source>
</evidence>
<dbReference type="InterPro" id="IPR003958">
    <property type="entry name" value="CBFA_NFYB_domain"/>
</dbReference>
<accession>A0A0D2ASI7</accession>
<dbReference type="Pfam" id="PF00808">
    <property type="entry name" value="CBFD_NFYB_HMF"/>
    <property type="match status" value="1"/>
</dbReference>
<protein>
    <recommendedName>
        <fullName evidence="5">NCT transcriptional regulatory complex subunit A</fullName>
    </recommendedName>
    <alternativeName>
        <fullName evidence="6">Negative cofactor 2 AB</fullName>
    </alternativeName>
</protein>
<dbReference type="GO" id="GO:0016251">
    <property type="term" value="F:RNA polymerase II general transcription initiation factor activity"/>
    <property type="evidence" value="ECO:0007669"/>
    <property type="project" value="TreeGrafter"/>
</dbReference>
<dbReference type="AlphaFoldDB" id="A0A0D2ASI7"/>
<comment type="subunit">
    <text evidence="4">Forms the NCT transcriptional regulatory complex with nctB and mot1.</text>
</comment>
<dbReference type="FunFam" id="1.10.20.10:FF:000036">
    <property type="entry name" value="CBF/NF-Y family transcription factor"/>
    <property type="match status" value="1"/>
</dbReference>
<feature type="region of interest" description="Disordered" evidence="7">
    <location>
        <begin position="1"/>
        <end position="210"/>
    </location>
</feature>
<dbReference type="GeneID" id="27314595"/>
<feature type="compositionally biased region" description="Polar residues" evidence="7">
    <location>
        <begin position="88"/>
        <end position="113"/>
    </location>
</feature>
<dbReference type="InterPro" id="IPR009072">
    <property type="entry name" value="Histone-fold"/>
</dbReference>
<evidence type="ECO:0000256" key="5">
    <source>
        <dbReference type="ARBA" id="ARBA00072430"/>
    </source>
</evidence>
<dbReference type="STRING" id="253628.A0A0D2ASI7"/>
<dbReference type="VEuPathDB" id="FungiDB:PV09_06622"/>
<evidence type="ECO:0000256" key="3">
    <source>
        <dbReference type="ARBA" id="ARBA00061393"/>
    </source>
</evidence>
<dbReference type="PANTHER" id="PTHR10252">
    <property type="entry name" value="HISTONE-LIKE TRANSCRIPTION FACTOR CCAAT-RELATED"/>
    <property type="match status" value="1"/>
</dbReference>
<dbReference type="RefSeq" id="XP_016212003.1">
    <property type="nucleotide sequence ID" value="XM_016360291.1"/>
</dbReference>
<dbReference type="GO" id="GO:0046982">
    <property type="term" value="F:protein heterodimerization activity"/>
    <property type="evidence" value="ECO:0007669"/>
    <property type="project" value="InterPro"/>
</dbReference>
<dbReference type="OrthoDB" id="653904at2759"/>
<feature type="domain" description="Transcription factor CBF/NF-Y/archaeal histone" evidence="8">
    <location>
        <begin position="219"/>
        <end position="282"/>
    </location>
</feature>
<dbReference type="GO" id="GO:0001046">
    <property type="term" value="F:core promoter sequence-specific DNA binding"/>
    <property type="evidence" value="ECO:0007669"/>
    <property type="project" value="TreeGrafter"/>
</dbReference>
<dbReference type="PANTHER" id="PTHR10252:SF5">
    <property type="entry name" value="DR1-ASSOCIATED COREPRESSOR"/>
    <property type="match status" value="1"/>
</dbReference>
<evidence type="ECO:0000256" key="7">
    <source>
        <dbReference type="SAM" id="MobiDB-lite"/>
    </source>
</evidence>
<evidence type="ECO:0000259" key="8">
    <source>
        <dbReference type="Pfam" id="PF00808"/>
    </source>
</evidence>
<feature type="compositionally biased region" description="Basic and acidic residues" evidence="7">
    <location>
        <begin position="160"/>
        <end position="173"/>
    </location>
</feature>
<proteinExistence type="inferred from homology"/>
<dbReference type="InParanoid" id="A0A0D2ASI7"/>
<dbReference type="CDD" id="cd22906">
    <property type="entry name" value="HFD_DRAP1"/>
    <property type="match status" value="1"/>
</dbReference>
<evidence type="ECO:0000256" key="1">
    <source>
        <dbReference type="ARBA" id="ARBA00004123"/>
    </source>
</evidence>
<dbReference type="EMBL" id="KN847551">
    <property type="protein sequence ID" value="KIW02134.1"/>
    <property type="molecule type" value="Genomic_DNA"/>
</dbReference>
<gene>
    <name evidence="9" type="ORF">PV09_06622</name>
</gene>
<comment type="similarity">
    <text evidence="3">Belongs to the NC2 alpha/DRAP1 family.</text>
</comment>
<dbReference type="SUPFAM" id="SSF47113">
    <property type="entry name" value="Histone-fold"/>
    <property type="match status" value="1"/>
</dbReference>
<feature type="compositionally biased region" description="Basic residues" evidence="7">
    <location>
        <begin position="324"/>
        <end position="338"/>
    </location>
</feature>
<evidence type="ECO:0000256" key="2">
    <source>
        <dbReference type="ARBA" id="ARBA00023242"/>
    </source>
</evidence>
<evidence type="ECO:0000256" key="6">
    <source>
        <dbReference type="ARBA" id="ARBA00075891"/>
    </source>
</evidence>
<dbReference type="HOGENOM" id="CLU_045277_6_1_1"/>
<reference evidence="9 10" key="1">
    <citation type="submission" date="2015-01" db="EMBL/GenBank/DDBJ databases">
        <title>The Genome Sequence of Ochroconis gallopava CBS43764.</title>
        <authorList>
            <consortium name="The Broad Institute Genomics Platform"/>
            <person name="Cuomo C."/>
            <person name="de Hoog S."/>
            <person name="Gorbushina A."/>
            <person name="Stielow B."/>
            <person name="Teixiera M."/>
            <person name="Abouelleil A."/>
            <person name="Chapman S.B."/>
            <person name="Priest M."/>
            <person name="Young S.K."/>
            <person name="Wortman J."/>
            <person name="Nusbaum C."/>
            <person name="Birren B."/>
        </authorList>
    </citation>
    <scope>NUCLEOTIDE SEQUENCE [LARGE SCALE GENOMIC DNA]</scope>
    <source>
        <strain evidence="9 10">CBS 43764</strain>
    </source>
</reference>
<organism evidence="9 10">
    <name type="scientific">Verruconis gallopava</name>
    <dbReference type="NCBI Taxonomy" id="253628"/>
    <lineage>
        <taxon>Eukaryota</taxon>
        <taxon>Fungi</taxon>
        <taxon>Dikarya</taxon>
        <taxon>Ascomycota</taxon>
        <taxon>Pezizomycotina</taxon>
        <taxon>Dothideomycetes</taxon>
        <taxon>Pleosporomycetidae</taxon>
        <taxon>Venturiales</taxon>
        <taxon>Sympoventuriaceae</taxon>
        <taxon>Verruconis</taxon>
    </lineage>
</organism>
<feature type="compositionally biased region" description="Basic and acidic residues" evidence="7">
    <location>
        <begin position="22"/>
        <end position="32"/>
    </location>
</feature>
<comment type="subcellular location">
    <subcellularLocation>
        <location evidence="1">Nucleus</location>
    </subcellularLocation>
</comment>
<evidence type="ECO:0000313" key="9">
    <source>
        <dbReference type="EMBL" id="KIW02134.1"/>
    </source>
</evidence>
<dbReference type="Proteomes" id="UP000053259">
    <property type="component" value="Unassembled WGS sequence"/>
</dbReference>
<name>A0A0D2ASI7_9PEZI</name>